<evidence type="ECO:0000313" key="2">
    <source>
        <dbReference type="Proteomes" id="UP001160148"/>
    </source>
</evidence>
<keyword evidence="2" id="KW-1185">Reference proteome</keyword>
<dbReference type="Proteomes" id="UP001160148">
    <property type="component" value="Unassembled WGS sequence"/>
</dbReference>
<evidence type="ECO:0000313" key="1">
    <source>
        <dbReference type="EMBL" id="CAI6369061.1"/>
    </source>
</evidence>
<dbReference type="AlphaFoldDB" id="A0AAV0XLS2"/>
<organism evidence="1 2">
    <name type="scientific">Macrosiphum euphorbiae</name>
    <name type="common">potato aphid</name>
    <dbReference type="NCBI Taxonomy" id="13131"/>
    <lineage>
        <taxon>Eukaryota</taxon>
        <taxon>Metazoa</taxon>
        <taxon>Ecdysozoa</taxon>
        <taxon>Arthropoda</taxon>
        <taxon>Hexapoda</taxon>
        <taxon>Insecta</taxon>
        <taxon>Pterygota</taxon>
        <taxon>Neoptera</taxon>
        <taxon>Paraneoptera</taxon>
        <taxon>Hemiptera</taxon>
        <taxon>Sternorrhyncha</taxon>
        <taxon>Aphidomorpha</taxon>
        <taxon>Aphidoidea</taxon>
        <taxon>Aphididae</taxon>
        <taxon>Macrosiphini</taxon>
        <taxon>Macrosiphum</taxon>
    </lineage>
</organism>
<dbReference type="EMBL" id="CARXXK010000005">
    <property type="protein sequence ID" value="CAI6369061.1"/>
    <property type="molecule type" value="Genomic_DNA"/>
</dbReference>
<reference evidence="1 2" key="1">
    <citation type="submission" date="2023-01" db="EMBL/GenBank/DDBJ databases">
        <authorList>
            <person name="Whitehead M."/>
        </authorList>
    </citation>
    <scope>NUCLEOTIDE SEQUENCE [LARGE SCALE GENOMIC DNA]</scope>
</reference>
<sequence length="200" mass="24231">MNCKKKIRMFCGMYHLEGQPLWIEFVSEKFQGKPKWLIALLARYSSYDFEYFFRKIYQLVYQLKCDRGHANWNFYLACHSLVFDNVSGPRYFNNLASKTVTSKRLHYEDLELKNVQIGDNYWHNLTFRIFLNSCDRSNLKVLEYLDLNKNLGPETKYQKNILFQLGIEIDMTKVRKLYVDRKNTFGDKYRPYHVHEEETW</sequence>
<comment type="caution">
    <text evidence="1">The sequence shown here is derived from an EMBL/GenBank/DDBJ whole genome shotgun (WGS) entry which is preliminary data.</text>
</comment>
<protein>
    <recommendedName>
        <fullName evidence="3">LAGLIDADG homing endonuclease</fullName>
    </recommendedName>
</protein>
<proteinExistence type="predicted"/>
<accession>A0AAV0XLS2</accession>
<gene>
    <name evidence="1" type="ORF">MEUPH1_LOCUS23347</name>
</gene>
<evidence type="ECO:0008006" key="3">
    <source>
        <dbReference type="Google" id="ProtNLM"/>
    </source>
</evidence>
<name>A0AAV0XLS2_9HEMI</name>